<feature type="domain" description="C2H2-type" evidence="9">
    <location>
        <begin position="646"/>
        <end position="670"/>
    </location>
</feature>
<comment type="caution">
    <text evidence="10">The sequence shown here is derived from an EMBL/GenBank/DDBJ whole genome shotgun (WGS) entry which is preliminary data.</text>
</comment>
<dbReference type="Pfam" id="PF13912">
    <property type="entry name" value="zf-C2H2_6"/>
    <property type="match status" value="2"/>
</dbReference>
<organism evidence="10 11">
    <name type="scientific">Folsomia candida</name>
    <name type="common">Springtail</name>
    <dbReference type="NCBI Taxonomy" id="158441"/>
    <lineage>
        <taxon>Eukaryota</taxon>
        <taxon>Metazoa</taxon>
        <taxon>Ecdysozoa</taxon>
        <taxon>Arthropoda</taxon>
        <taxon>Hexapoda</taxon>
        <taxon>Collembola</taxon>
        <taxon>Entomobryomorpha</taxon>
        <taxon>Isotomoidea</taxon>
        <taxon>Isotomidae</taxon>
        <taxon>Proisotominae</taxon>
        <taxon>Folsomia</taxon>
    </lineage>
</organism>
<evidence type="ECO:0000256" key="3">
    <source>
        <dbReference type="ARBA" id="ARBA00022737"/>
    </source>
</evidence>
<comment type="subcellular location">
    <subcellularLocation>
        <location evidence="1">Nucleus</location>
    </subcellularLocation>
</comment>
<dbReference type="SUPFAM" id="SSF57667">
    <property type="entry name" value="beta-beta-alpha zinc fingers"/>
    <property type="match status" value="8"/>
</dbReference>
<evidence type="ECO:0000256" key="5">
    <source>
        <dbReference type="ARBA" id="ARBA00022833"/>
    </source>
</evidence>
<feature type="region of interest" description="Disordered" evidence="8">
    <location>
        <begin position="278"/>
        <end position="321"/>
    </location>
</feature>
<feature type="domain" description="C2H2-type" evidence="9">
    <location>
        <begin position="476"/>
        <end position="503"/>
    </location>
</feature>
<evidence type="ECO:0000256" key="2">
    <source>
        <dbReference type="ARBA" id="ARBA00022723"/>
    </source>
</evidence>
<dbReference type="GO" id="GO:0005634">
    <property type="term" value="C:nucleus"/>
    <property type="evidence" value="ECO:0007669"/>
    <property type="project" value="UniProtKB-SubCell"/>
</dbReference>
<dbReference type="EMBL" id="LNIX01000001">
    <property type="protein sequence ID" value="OXA61339.1"/>
    <property type="molecule type" value="Genomic_DNA"/>
</dbReference>
<feature type="domain" description="C2H2-type" evidence="9">
    <location>
        <begin position="708"/>
        <end position="731"/>
    </location>
</feature>
<keyword evidence="4 7" id="KW-0863">Zinc-finger</keyword>
<dbReference type="OrthoDB" id="9411774at2759"/>
<feature type="domain" description="C2H2-type" evidence="9">
    <location>
        <begin position="562"/>
        <end position="589"/>
    </location>
</feature>
<dbReference type="GO" id="GO:0000978">
    <property type="term" value="F:RNA polymerase II cis-regulatory region sequence-specific DNA binding"/>
    <property type="evidence" value="ECO:0007669"/>
    <property type="project" value="TreeGrafter"/>
</dbReference>
<dbReference type="FunFam" id="3.30.160.60:FF:000624">
    <property type="entry name" value="zinc finger protein 697"/>
    <property type="match status" value="1"/>
</dbReference>
<feature type="compositionally biased region" description="Basic and acidic residues" evidence="8">
    <location>
        <begin position="292"/>
        <end position="310"/>
    </location>
</feature>
<feature type="compositionally biased region" description="Acidic residues" evidence="8">
    <location>
        <begin position="311"/>
        <end position="321"/>
    </location>
</feature>
<gene>
    <name evidence="10" type="ORF">Fcan01_01078</name>
</gene>
<feature type="compositionally biased region" description="Basic residues" evidence="8">
    <location>
        <begin position="200"/>
        <end position="214"/>
    </location>
</feature>
<keyword evidence="11" id="KW-1185">Reference proteome</keyword>
<feature type="region of interest" description="Disordered" evidence="8">
    <location>
        <begin position="200"/>
        <end position="260"/>
    </location>
</feature>
<evidence type="ECO:0000256" key="8">
    <source>
        <dbReference type="SAM" id="MobiDB-lite"/>
    </source>
</evidence>
<feature type="domain" description="C2H2-type" evidence="9">
    <location>
        <begin position="356"/>
        <end position="386"/>
    </location>
</feature>
<dbReference type="AlphaFoldDB" id="A0A226EUY6"/>
<dbReference type="InterPro" id="IPR013087">
    <property type="entry name" value="Znf_C2H2_type"/>
</dbReference>
<dbReference type="Proteomes" id="UP000198287">
    <property type="component" value="Unassembled WGS sequence"/>
</dbReference>
<feature type="domain" description="C2H2-type" evidence="9">
    <location>
        <begin position="590"/>
        <end position="617"/>
    </location>
</feature>
<dbReference type="Gene3D" id="3.30.160.60">
    <property type="entry name" value="Classic Zinc Finger"/>
    <property type="match status" value="11"/>
</dbReference>
<dbReference type="GO" id="GO:0048598">
    <property type="term" value="P:embryonic morphogenesis"/>
    <property type="evidence" value="ECO:0007669"/>
    <property type="project" value="UniProtKB-ARBA"/>
</dbReference>
<feature type="compositionally biased region" description="Low complexity" evidence="8">
    <location>
        <begin position="278"/>
        <end position="289"/>
    </location>
</feature>
<feature type="region of interest" description="Disordered" evidence="8">
    <location>
        <begin position="156"/>
        <end position="179"/>
    </location>
</feature>
<protein>
    <submittedName>
        <fullName evidence="10">Zinc finger protein 45</fullName>
    </submittedName>
</protein>
<feature type="domain" description="C2H2-type" evidence="9">
    <location>
        <begin position="618"/>
        <end position="645"/>
    </location>
</feature>
<dbReference type="FunFam" id="3.30.160.60:FF:000202">
    <property type="entry name" value="Zinc finger protein 574"/>
    <property type="match status" value="2"/>
</dbReference>
<proteinExistence type="predicted"/>
<dbReference type="PROSITE" id="PS00028">
    <property type="entry name" value="ZINC_FINGER_C2H2_1"/>
    <property type="match status" value="14"/>
</dbReference>
<dbReference type="OMA" id="NICAKGC"/>
<dbReference type="Pfam" id="PF00096">
    <property type="entry name" value="zf-C2H2"/>
    <property type="match status" value="5"/>
</dbReference>
<feature type="domain" description="C2H2-type" evidence="9">
    <location>
        <begin position="387"/>
        <end position="416"/>
    </location>
</feature>
<keyword evidence="6" id="KW-0539">Nucleus</keyword>
<dbReference type="PANTHER" id="PTHR24390">
    <property type="entry name" value="ZINC FINGER PROTEIN"/>
    <property type="match status" value="1"/>
</dbReference>
<keyword evidence="5" id="KW-0862">Zinc</keyword>
<sequence length="757" mass="85729">MSNELCLLCLQGVDKDESAAKSVQKFKVETLCKLLAPCHPNYKPFHNQFELEGDEMYQFCDVCYPLVSTIDEIKNQIQLLEEEIGSKVKQIQATILDASSPLQNNEDNGREKIIQIRNMILRVTGENAEHQDDSFVPDEVQVKVEDVNVDDQFLDDDFNSYSLPSVEKPKEEETDDLFDDGDDVDTTFCIIPCSQKKLRGRPKSSIKKPLLRKRKNEDSSAAKILSRTKKNSKRIKESPRPPSLQTTRSSPRVKQQTAPLKDVKTLVVSLKRIGSTITKSTARSNSASSSDEDTKSKPGDDKDWAPRNEGDDYIETSDEETEDAKDAILSHKCGSCTKSFTTESILNRHVARLHSVACTEPSCNARFRTKKARDSHMKRVHEGIAPYQCRLCGNKFLRQGTLAAHMVIRHEEGEKKFSCVKCNKSFCLEENFQRHLKLHDFEAIKPLVCDLCDDRFENEVRLQRHLATLTHNTRSFKCNICAKGCGSRVALERHMRSHTKEKPEKCPHCDATWADKTTLQRHILRSHSSASAANICHICGKGFYLPYDLKIHLDRHDGKYVVKCDTCGDTFVDPVTLQSHRIRLHGEDPFVCDECGARFTSMGALKSHKKIHEGDKKHKCLTCGASFLRMTELTSHMRTHSGERPFPCPHCEKAFKTKKYLTNHVNGIHTPGYVVPTPHKCPHCSKGFQYPFVLEGHIRAVHTGEQPFTCDQCGKGFAVKSTLTLHLKGTHGVVLETKDRLPRSKKDAFHEEEELNA</sequence>
<evidence type="ECO:0000256" key="6">
    <source>
        <dbReference type="ARBA" id="ARBA00023242"/>
    </source>
</evidence>
<evidence type="ECO:0000313" key="11">
    <source>
        <dbReference type="Proteomes" id="UP000198287"/>
    </source>
</evidence>
<evidence type="ECO:0000256" key="7">
    <source>
        <dbReference type="PROSITE-ProRule" id="PRU00042"/>
    </source>
</evidence>
<evidence type="ECO:0000256" key="4">
    <source>
        <dbReference type="ARBA" id="ARBA00022771"/>
    </source>
</evidence>
<dbReference type="PANTHER" id="PTHR24390:SF242">
    <property type="entry name" value="ZINC FINGER PROTEIN 76"/>
    <property type="match status" value="1"/>
</dbReference>
<feature type="domain" description="C2H2-type" evidence="9">
    <location>
        <begin position="331"/>
        <end position="355"/>
    </location>
</feature>
<keyword evidence="2" id="KW-0479">Metal-binding</keyword>
<dbReference type="SMART" id="SM00355">
    <property type="entry name" value="ZnF_C2H2"/>
    <property type="match status" value="14"/>
</dbReference>
<evidence type="ECO:0000256" key="1">
    <source>
        <dbReference type="ARBA" id="ARBA00004123"/>
    </source>
</evidence>
<dbReference type="GO" id="GO:0008270">
    <property type="term" value="F:zinc ion binding"/>
    <property type="evidence" value="ECO:0007669"/>
    <property type="project" value="UniProtKB-KW"/>
</dbReference>
<feature type="domain" description="C2H2-type" evidence="9">
    <location>
        <begin position="534"/>
        <end position="561"/>
    </location>
</feature>
<dbReference type="FunFam" id="3.30.160.60:FF:000100">
    <property type="entry name" value="Zinc finger 45-like"/>
    <property type="match status" value="1"/>
</dbReference>
<feature type="compositionally biased region" description="Polar residues" evidence="8">
    <location>
        <begin position="243"/>
        <end position="258"/>
    </location>
</feature>
<evidence type="ECO:0000259" key="9">
    <source>
        <dbReference type="PROSITE" id="PS50157"/>
    </source>
</evidence>
<evidence type="ECO:0000313" key="10">
    <source>
        <dbReference type="EMBL" id="OXA61339.1"/>
    </source>
</evidence>
<reference evidence="10 11" key="1">
    <citation type="submission" date="2015-12" db="EMBL/GenBank/DDBJ databases">
        <title>The genome of Folsomia candida.</title>
        <authorList>
            <person name="Faddeeva A."/>
            <person name="Derks M.F."/>
            <person name="Anvar Y."/>
            <person name="Smit S."/>
            <person name="Van Straalen N."/>
            <person name="Roelofs D."/>
        </authorList>
    </citation>
    <scope>NUCLEOTIDE SEQUENCE [LARGE SCALE GENOMIC DNA]</scope>
    <source>
        <strain evidence="10 11">VU population</strain>
        <tissue evidence="10">Whole body</tissue>
    </source>
</reference>
<dbReference type="GO" id="GO:0003700">
    <property type="term" value="F:DNA-binding transcription factor activity"/>
    <property type="evidence" value="ECO:0007669"/>
    <property type="project" value="TreeGrafter"/>
</dbReference>
<feature type="domain" description="C2H2-type" evidence="9">
    <location>
        <begin position="679"/>
        <end position="707"/>
    </location>
</feature>
<name>A0A226EUY6_FOLCA</name>
<dbReference type="PROSITE" id="PS50157">
    <property type="entry name" value="ZINC_FINGER_C2H2_2"/>
    <property type="match status" value="12"/>
</dbReference>
<dbReference type="InterPro" id="IPR036236">
    <property type="entry name" value="Znf_C2H2_sf"/>
</dbReference>
<keyword evidence="3" id="KW-0677">Repeat</keyword>
<accession>A0A226EUY6</accession>
<feature type="domain" description="C2H2-type" evidence="9">
    <location>
        <begin position="417"/>
        <end position="444"/>
    </location>
</feature>
<dbReference type="GO" id="GO:0006357">
    <property type="term" value="P:regulation of transcription by RNA polymerase II"/>
    <property type="evidence" value="ECO:0007669"/>
    <property type="project" value="TreeGrafter"/>
</dbReference>